<organism evidence="2 3">
    <name type="scientific">Paramecium octaurelia</name>
    <dbReference type="NCBI Taxonomy" id="43137"/>
    <lineage>
        <taxon>Eukaryota</taxon>
        <taxon>Sar</taxon>
        <taxon>Alveolata</taxon>
        <taxon>Ciliophora</taxon>
        <taxon>Intramacronucleata</taxon>
        <taxon>Oligohymenophorea</taxon>
        <taxon>Peniculida</taxon>
        <taxon>Parameciidae</taxon>
        <taxon>Paramecium</taxon>
    </lineage>
</organism>
<keyword evidence="3" id="KW-1185">Reference proteome</keyword>
<evidence type="ECO:0000313" key="3">
    <source>
        <dbReference type="Proteomes" id="UP000683925"/>
    </source>
</evidence>
<gene>
    <name evidence="2" type="ORF">POCTA_138.1.T0200395</name>
</gene>
<sequence length="176" mass="21082">MKKKNLIRELVKLALDRAEWVQQNDLDQILIQYQAVIFGFQNQRFFYVVNLEINQGIHIIDNLPIPIIPKLSRKTKFMLKQLRQIQLIETLQKQLLFIEYILYIYLCAKILEQGYSMLNGYSVFNEMIRFQNLYINKITIFCATILIMLLYILIRVSFYTNFNQNQIQIVVSHIKI</sequence>
<proteinExistence type="predicted"/>
<dbReference type="AlphaFoldDB" id="A0A8S1T973"/>
<protein>
    <recommendedName>
        <fullName evidence="4">Transmembrane protein</fullName>
    </recommendedName>
</protein>
<dbReference type="Proteomes" id="UP000683925">
    <property type="component" value="Unassembled WGS sequence"/>
</dbReference>
<feature type="transmembrane region" description="Helical" evidence="1">
    <location>
        <begin position="134"/>
        <end position="154"/>
    </location>
</feature>
<comment type="caution">
    <text evidence="2">The sequence shown here is derived from an EMBL/GenBank/DDBJ whole genome shotgun (WGS) entry which is preliminary data.</text>
</comment>
<keyword evidence="1" id="KW-1133">Transmembrane helix</keyword>
<evidence type="ECO:0000313" key="2">
    <source>
        <dbReference type="EMBL" id="CAD8148177.1"/>
    </source>
</evidence>
<reference evidence="2" key="1">
    <citation type="submission" date="2021-01" db="EMBL/GenBank/DDBJ databases">
        <authorList>
            <consortium name="Genoscope - CEA"/>
            <person name="William W."/>
        </authorList>
    </citation>
    <scope>NUCLEOTIDE SEQUENCE</scope>
</reference>
<keyword evidence="1" id="KW-0472">Membrane</keyword>
<accession>A0A8S1T973</accession>
<keyword evidence="1" id="KW-0812">Transmembrane</keyword>
<dbReference type="EMBL" id="CAJJDP010000020">
    <property type="protein sequence ID" value="CAD8148177.1"/>
    <property type="molecule type" value="Genomic_DNA"/>
</dbReference>
<evidence type="ECO:0008006" key="4">
    <source>
        <dbReference type="Google" id="ProtNLM"/>
    </source>
</evidence>
<evidence type="ECO:0000256" key="1">
    <source>
        <dbReference type="SAM" id="Phobius"/>
    </source>
</evidence>
<name>A0A8S1T973_PAROT</name>